<protein>
    <submittedName>
        <fullName evidence="1">Unannotated protein</fullName>
    </submittedName>
</protein>
<evidence type="ECO:0000313" key="1">
    <source>
        <dbReference type="EMBL" id="CAB4872560.1"/>
    </source>
</evidence>
<gene>
    <name evidence="1" type="ORF">UFOPK3444_00817</name>
</gene>
<accession>A0A6J7DTT7</accession>
<organism evidence="1">
    <name type="scientific">freshwater metagenome</name>
    <dbReference type="NCBI Taxonomy" id="449393"/>
    <lineage>
        <taxon>unclassified sequences</taxon>
        <taxon>metagenomes</taxon>
        <taxon>ecological metagenomes</taxon>
    </lineage>
</organism>
<name>A0A6J7DTT7_9ZZZZ</name>
<sequence>MGTRTIQPAVQLVRITRVPQRQHLDRVLNRFKAVKALGANLLRWRVKRDKFRVFGLQCTELVQQSVVLPIPD</sequence>
<dbReference type="AlphaFoldDB" id="A0A6J7DTT7"/>
<dbReference type="EMBL" id="CAFBLU010000010">
    <property type="protein sequence ID" value="CAB4872560.1"/>
    <property type="molecule type" value="Genomic_DNA"/>
</dbReference>
<reference evidence="1" key="1">
    <citation type="submission" date="2020-05" db="EMBL/GenBank/DDBJ databases">
        <authorList>
            <person name="Chiriac C."/>
            <person name="Salcher M."/>
            <person name="Ghai R."/>
            <person name="Kavagutti S V."/>
        </authorList>
    </citation>
    <scope>NUCLEOTIDE SEQUENCE</scope>
</reference>
<proteinExistence type="predicted"/>